<accession>A0ABD0Z828</accession>
<keyword evidence="3" id="KW-1185">Reference proteome</keyword>
<evidence type="ECO:0000256" key="1">
    <source>
        <dbReference type="SAM" id="MobiDB-lite"/>
    </source>
</evidence>
<dbReference type="AlphaFoldDB" id="A0ABD0Z828"/>
<dbReference type="EMBL" id="JBFDAA010000002">
    <property type="protein sequence ID" value="KAL1139927.1"/>
    <property type="molecule type" value="Genomic_DNA"/>
</dbReference>
<reference evidence="2 3" key="1">
    <citation type="submission" date="2024-07" db="EMBL/GenBank/DDBJ databases">
        <title>Chromosome-level genome assembly of the water stick insect Ranatra chinensis (Heteroptera: Nepidae).</title>
        <authorList>
            <person name="Liu X."/>
        </authorList>
    </citation>
    <scope>NUCLEOTIDE SEQUENCE [LARGE SCALE GENOMIC DNA]</scope>
    <source>
        <strain evidence="2">Cailab_2021Rc</strain>
        <tissue evidence="2">Muscle</tissue>
    </source>
</reference>
<evidence type="ECO:0000313" key="2">
    <source>
        <dbReference type="EMBL" id="KAL1139927.1"/>
    </source>
</evidence>
<protein>
    <submittedName>
        <fullName evidence="2">Uncharacterized protein</fullName>
    </submittedName>
</protein>
<name>A0ABD0Z828_9HEMI</name>
<dbReference type="Proteomes" id="UP001558652">
    <property type="component" value="Unassembled WGS sequence"/>
</dbReference>
<feature type="region of interest" description="Disordered" evidence="1">
    <location>
        <begin position="258"/>
        <end position="321"/>
    </location>
</feature>
<feature type="compositionally biased region" description="Basic and acidic residues" evidence="1">
    <location>
        <begin position="260"/>
        <end position="276"/>
    </location>
</feature>
<gene>
    <name evidence="2" type="ORF">AAG570_006904</name>
</gene>
<feature type="compositionally biased region" description="Pro residues" evidence="1">
    <location>
        <begin position="279"/>
        <end position="293"/>
    </location>
</feature>
<organism evidence="2 3">
    <name type="scientific">Ranatra chinensis</name>
    <dbReference type="NCBI Taxonomy" id="642074"/>
    <lineage>
        <taxon>Eukaryota</taxon>
        <taxon>Metazoa</taxon>
        <taxon>Ecdysozoa</taxon>
        <taxon>Arthropoda</taxon>
        <taxon>Hexapoda</taxon>
        <taxon>Insecta</taxon>
        <taxon>Pterygota</taxon>
        <taxon>Neoptera</taxon>
        <taxon>Paraneoptera</taxon>
        <taxon>Hemiptera</taxon>
        <taxon>Heteroptera</taxon>
        <taxon>Panheteroptera</taxon>
        <taxon>Nepomorpha</taxon>
        <taxon>Nepidae</taxon>
        <taxon>Ranatrinae</taxon>
        <taxon>Ranatra</taxon>
    </lineage>
</organism>
<comment type="caution">
    <text evidence="2">The sequence shown here is derived from an EMBL/GenBank/DDBJ whole genome shotgun (WGS) entry which is preliminary data.</text>
</comment>
<proteinExistence type="predicted"/>
<feature type="region of interest" description="Disordered" evidence="1">
    <location>
        <begin position="381"/>
        <end position="413"/>
    </location>
</feature>
<sequence length="413" mass="45777">MFPTFRFPPWKYLPESVIIYKSQLRVPVFSCRCQVLGDNFNGAGVGAEAVERSFAKGELTRRTGLSGFRVEERQSNADVSPLAFNLIGDFHGPLGQSHSFQPLSVSCGGATFLCKMPPEWWSFWGFIPAVEQTYLCGQLETFVGASVRSWPQRLCLPLVFLSARVFYFVRLSPVLANSVLQPPTFSFLPDIAEASAIAPDPRSPSPRVQLCGYAPAGIASTGRLDCRGSGVLVVGEYPRVGGGSDYLSHPFGPRPLLPDCHPDYHRHNNHHEDVKPFQEPSPPPPPPPPPPQQQPNNMDMGPNQNGEKRVGRNSKNFSSPRHVINLSNELFRSRALNRFKNGPLYTRRCHESSTTSGVHVPAYFPRHELPHHLGRFVTQTGIQGESRRRHPLNGAGSSEPAPYVALRTPENKQ</sequence>
<evidence type="ECO:0000313" key="3">
    <source>
        <dbReference type="Proteomes" id="UP001558652"/>
    </source>
</evidence>